<evidence type="ECO:0000256" key="1">
    <source>
        <dbReference type="SAM" id="MobiDB-lite"/>
    </source>
</evidence>
<keyword evidence="3" id="KW-1185">Reference proteome</keyword>
<feature type="compositionally biased region" description="Basic and acidic residues" evidence="1">
    <location>
        <begin position="43"/>
        <end position="56"/>
    </location>
</feature>
<feature type="region of interest" description="Disordered" evidence="1">
    <location>
        <begin position="1"/>
        <end position="123"/>
    </location>
</feature>
<evidence type="ECO:0000313" key="3">
    <source>
        <dbReference type="Proteomes" id="UP000886523"/>
    </source>
</evidence>
<dbReference type="EMBL" id="MU129279">
    <property type="protein sequence ID" value="KAF9503981.1"/>
    <property type="molecule type" value="Genomic_DNA"/>
</dbReference>
<dbReference type="AlphaFoldDB" id="A0A9P6AE16"/>
<reference evidence="2" key="1">
    <citation type="journal article" date="2020" name="Nat. Commun.">
        <title>Large-scale genome sequencing of mycorrhizal fungi provides insights into the early evolution of symbiotic traits.</title>
        <authorList>
            <person name="Miyauchi S."/>
            <person name="Kiss E."/>
            <person name="Kuo A."/>
            <person name="Drula E."/>
            <person name="Kohler A."/>
            <person name="Sanchez-Garcia M."/>
            <person name="Morin E."/>
            <person name="Andreopoulos B."/>
            <person name="Barry K.W."/>
            <person name="Bonito G."/>
            <person name="Buee M."/>
            <person name="Carver A."/>
            <person name="Chen C."/>
            <person name="Cichocki N."/>
            <person name="Clum A."/>
            <person name="Culley D."/>
            <person name="Crous P.W."/>
            <person name="Fauchery L."/>
            <person name="Girlanda M."/>
            <person name="Hayes R.D."/>
            <person name="Keri Z."/>
            <person name="LaButti K."/>
            <person name="Lipzen A."/>
            <person name="Lombard V."/>
            <person name="Magnuson J."/>
            <person name="Maillard F."/>
            <person name="Murat C."/>
            <person name="Nolan M."/>
            <person name="Ohm R.A."/>
            <person name="Pangilinan J."/>
            <person name="Pereira M.F."/>
            <person name="Perotto S."/>
            <person name="Peter M."/>
            <person name="Pfister S."/>
            <person name="Riley R."/>
            <person name="Sitrit Y."/>
            <person name="Stielow J.B."/>
            <person name="Szollosi G."/>
            <person name="Zifcakova L."/>
            <person name="Stursova M."/>
            <person name="Spatafora J.W."/>
            <person name="Tedersoo L."/>
            <person name="Vaario L.M."/>
            <person name="Yamada A."/>
            <person name="Yan M."/>
            <person name="Wang P."/>
            <person name="Xu J."/>
            <person name="Bruns T."/>
            <person name="Baldrian P."/>
            <person name="Vilgalys R."/>
            <person name="Dunand C."/>
            <person name="Henrissat B."/>
            <person name="Grigoriev I.V."/>
            <person name="Hibbett D."/>
            <person name="Nagy L.G."/>
            <person name="Martin F.M."/>
        </authorList>
    </citation>
    <scope>NUCLEOTIDE SEQUENCE</scope>
    <source>
        <strain evidence="2">UP504</strain>
    </source>
</reference>
<protein>
    <submittedName>
        <fullName evidence="2">Uncharacterized protein</fullName>
    </submittedName>
</protein>
<gene>
    <name evidence="2" type="ORF">BS47DRAFT_1369137</name>
</gene>
<dbReference type="Proteomes" id="UP000886523">
    <property type="component" value="Unassembled WGS sequence"/>
</dbReference>
<organism evidence="2 3">
    <name type="scientific">Hydnum rufescens UP504</name>
    <dbReference type="NCBI Taxonomy" id="1448309"/>
    <lineage>
        <taxon>Eukaryota</taxon>
        <taxon>Fungi</taxon>
        <taxon>Dikarya</taxon>
        <taxon>Basidiomycota</taxon>
        <taxon>Agaricomycotina</taxon>
        <taxon>Agaricomycetes</taxon>
        <taxon>Cantharellales</taxon>
        <taxon>Hydnaceae</taxon>
        <taxon>Hydnum</taxon>
    </lineage>
</organism>
<proteinExistence type="predicted"/>
<name>A0A9P6AE16_9AGAM</name>
<evidence type="ECO:0000313" key="2">
    <source>
        <dbReference type="EMBL" id="KAF9503981.1"/>
    </source>
</evidence>
<sequence length="123" mass="13692">MRPPNETQKRGCTTQGPGPRMNHTPTSADFHLSLPPALTPKSKTHDPTEDSHENGHPRTPKMTPSRYKTVPHTHFGGIQTPEMTTYPNGEVPSHTPDHTHPSGRYHTRLNGTTPHKNKTELPN</sequence>
<comment type="caution">
    <text evidence="2">The sequence shown here is derived from an EMBL/GenBank/DDBJ whole genome shotgun (WGS) entry which is preliminary data.</text>
</comment>
<accession>A0A9P6AE16</accession>
<feature type="compositionally biased region" description="Polar residues" evidence="1">
    <location>
        <begin position="109"/>
        <end position="123"/>
    </location>
</feature>